<sequence>MMERLRSSILRSAAAPNVKRKLRNSFAAVKDTYFLTKDTFERHRVVFTVATSIASVATACFGYTLRHVHDTKIDQRLKSIEDVMKNNSNLEHSEIKDIVGRGGGGGCTIPACVATAGTTLIIGYGLGWRGGIWYATKKFKREQMKMLGQVKPGRWQLLGKIKPRGWQFLRRPLTRSKVPDATVKTSETIMKDAPITHTVGKTH</sequence>
<dbReference type="Proteomes" id="UP001372338">
    <property type="component" value="Unassembled WGS sequence"/>
</dbReference>
<protein>
    <submittedName>
        <fullName evidence="2">Uncharacterized protein</fullName>
    </submittedName>
</protein>
<dbReference type="EMBL" id="JAYWIO010000003">
    <property type="protein sequence ID" value="KAK7276494.1"/>
    <property type="molecule type" value="Genomic_DNA"/>
</dbReference>
<comment type="caution">
    <text evidence="2">The sequence shown here is derived from an EMBL/GenBank/DDBJ whole genome shotgun (WGS) entry which is preliminary data.</text>
</comment>
<reference evidence="2 3" key="1">
    <citation type="submission" date="2024-01" db="EMBL/GenBank/DDBJ databases">
        <title>The genomes of 5 underutilized Papilionoideae crops provide insights into root nodulation and disease resistanc.</title>
        <authorList>
            <person name="Yuan L."/>
        </authorList>
    </citation>
    <scope>NUCLEOTIDE SEQUENCE [LARGE SCALE GENOMIC DNA]</scope>
    <source>
        <strain evidence="2">ZHUSHIDOU_FW_LH</strain>
        <tissue evidence="2">Leaf</tissue>
    </source>
</reference>
<organism evidence="2 3">
    <name type="scientific">Crotalaria pallida</name>
    <name type="common">Smooth rattlebox</name>
    <name type="synonym">Crotalaria striata</name>
    <dbReference type="NCBI Taxonomy" id="3830"/>
    <lineage>
        <taxon>Eukaryota</taxon>
        <taxon>Viridiplantae</taxon>
        <taxon>Streptophyta</taxon>
        <taxon>Embryophyta</taxon>
        <taxon>Tracheophyta</taxon>
        <taxon>Spermatophyta</taxon>
        <taxon>Magnoliopsida</taxon>
        <taxon>eudicotyledons</taxon>
        <taxon>Gunneridae</taxon>
        <taxon>Pentapetalae</taxon>
        <taxon>rosids</taxon>
        <taxon>fabids</taxon>
        <taxon>Fabales</taxon>
        <taxon>Fabaceae</taxon>
        <taxon>Papilionoideae</taxon>
        <taxon>50 kb inversion clade</taxon>
        <taxon>genistoids sensu lato</taxon>
        <taxon>core genistoids</taxon>
        <taxon>Crotalarieae</taxon>
        <taxon>Crotalaria</taxon>
    </lineage>
</organism>
<dbReference type="PANTHER" id="PTHR36703">
    <property type="entry name" value="TRIACYLGLYCEROL LIPASE-LIKE PROTEIN"/>
    <property type="match status" value="1"/>
</dbReference>
<keyword evidence="3" id="KW-1185">Reference proteome</keyword>
<proteinExistence type="predicted"/>
<keyword evidence="1" id="KW-0812">Transmembrane</keyword>
<keyword evidence="1" id="KW-1133">Transmembrane helix</keyword>
<accession>A0AAN9FHN2</accession>
<keyword evidence="1" id="KW-0472">Membrane</keyword>
<gene>
    <name evidence="2" type="ORF">RIF29_17634</name>
</gene>
<evidence type="ECO:0000313" key="3">
    <source>
        <dbReference type="Proteomes" id="UP001372338"/>
    </source>
</evidence>
<dbReference type="PANTHER" id="PTHR36703:SF1">
    <property type="entry name" value="TRIACYLGLYCEROL LIPASE-LIKE PROTEIN"/>
    <property type="match status" value="1"/>
</dbReference>
<feature type="transmembrane region" description="Helical" evidence="1">
    <location>
        <begin position="45"/>
        <end position="65"/>
    </location>
</feature>
<name>A0AAN9FHN2_CROPI</name>
<evidence type="ECO:0000256" key="1">
    <source>
        <dbReference type="SAM" id="Phobius"/>
    </source>
</evidence>
<dbReference type="AlphaFoldDB" id="A0AAN9FHN2"/>
<evidence type="ECO:0000313" key="2">
    <source>
        <dbReference type="EMBL" id="KAK7276494.1"/>
    </source>
</evidence>